<comment type="function">
    <text evidence="1">Catalyzes the phosphorylation of riboflavin to FMN followed by the adenylation of FMN to FAD.</text>
</comment>
<dbReference type="GO" id="GO:0005524">
    <property type="term" value="F:ATP binding"/>
    <property type="evidence" value="ECO:0007669"/>
    <property type="project" value="UniProtKB-UniRule"/>
</dbReference>
<dbReference type="GO" id="GO:0009398">
    <property type="term" value="P:FMN biosynthetic process"/>
    <property type="evidence" value="ECO:0007669"/>
    <property type="project" value="UniProtKB-UniRule"/>
</dbReference>
<dbReference type="OrthoDB" id="9803667at2"/>
<dbReference type="UniPathway" id="UPA00276">
    <property type="reaction ID" value="UER00406"/>
</dbReference>
<evidence type="ECO:0000256" key="15">
    <source>
        <dbReference type="PIRNR" id="PIRNR004491"/>
    </source>
</evidence>
<evidence type="ECO:0000256" key="11">
    <source>
        <dbReference type="ARBA" id="ARBA00022840"/>
    </source>
</evidence>
<comment type="pathway">
    <text evidence="3 15">Cofactor biosynthesis; FMN biosynthesis; FMN from riboflavin (ATP route): step 1/1.</text>
</comment>
<evidence type="ECO:0000256" key="13">
    <source>
        <dbReference type="ARBA" id="ARBA00047880"/>
    </source>
</evidence>
<evidence type="ECO:0000256" key="2">
    <source>
        <dbReference type="ARBA" id="ARBA00004726"/>
    </source>
</evidence>
<keyword evidence="6 15" id="KW-0808">Transferase</keyword>
<dbReference type="InterPro" id="IPR023465">
    <property type="entry name" value="Riboflavin_kinase_dom_sf"/>
</dbReference>
<evidence type="ECO:0000256" key="8">
    <source>
        <dbReference type="ARBA" id="ARBA00022741"/>
    </source>
</evidence>
<dbReference type="AlphaFoldDB" id="A0A4Q1KFI0"/>
<keyword evidence="5 15" id="KW-0288">FMN</keyword>
<comment type="catalytic activity">
    <reaction evidence="14 15">
        <text>FMN + ATP + H(+) = FAD + diphosphate</text>
        <dbReference type="Rhea" id="RHEA:17237"/>
        <dbReference type="ChEBI" id="CHEBI:15378"/>
        <dbReference type="ChEBI" id="CHEBI:30616"/>
        <dbReference type="ChEBI" id="CHEBI:33019"/>
        <dbReference type="ChEBI" id="CHEBI:57692"/>
        <dbReference type="ChEBI" id="CHEBI:58210"/>
        <dbReference type="EC" id="2.7.7.2"/>
    </reaction>
</comment>
<evidence type="ECO:0000256" key="12">
    <source>
        <dbReference type="ARBA" id="ARBA00023268"/>
    </source>
</evidence>
<dbReference type="InterPro" id="IPR023468">
    <property type="entry name" value="Riboflavin_kinase"/>
</dbReference>
<feature type="domain" description="Riboflavin kinase" evidence="16">
    <location>
        <begin position="182"/>
        <end position="307"/>
    </location>
</feature>
<comment type="pathway">
    <text evidence="2 15">Cofactor biosynthesis; FAD biosynthesis; FAD from FMN: step 1/1.</text>
</comment>
<dbReference type="SUPFAM" id="SSF82114">
    <property type="entry name" value="Riboflavin kinase-like"/>
    <property type="match status" value="1"/>
</dbReference>
<dbReference type="InterPro" id="IPR014729">
    <property type="entry name" value="Rossmann-like_a/b/a_fold"/>
</dbReference>
<protein>
    <recommendedName>
        <fullName evidence="15">Riboflavin biosynthesis protein</fullName>
    </recommendedName>
    <domain>
        <recommendedName>
            <fullName evidence="15">Riboflavin kinase</fullName>
            <ecNumber evidence="15">2.7.1.26</ecNumber>
        </recommendedName>
        <alternativeName>
            <fullName evidence="15">Flavokinase</fullName>
        </alternativeName>
    </domain>
    <domain>
        <recommendedName>
            <fullName evidence="15">FMN adenylyltransferase</fullName>
            <ecNumber evidence="15">2.7.7.2</ecNumber>
        </recommendedName>
        <alternativeName>
            <fullName evidence="15">FAD pyrophosphorylase</fullName>
        </alternativeName>
        <alternativeName>
            <fullName evidence="15">FAD synthase</fullName>
        </alternativeName>
    </domain>
</protein>
<keyword evidence="8 15" id="KW-0547">Nucleotide-binding</keyword>
<dbReference type="SUPFAM" id="SSF52374">
    <property type="entry name" value="Nucleotidylyl transferase"/>
    <property type="match status" value="1"/>
</dbReference>
<organism evidence="17 18">
    <name type="scientific">Flavobacterium stagni</name>
    <dbReference type="NCBI Taxonomy" id="2506421"/>
    <lineage>
        <taxon>Bacteria</taxon>
        <taxon>Pseudomonadati</taxon>
        <taxon>Bacteroidota</taxon>
        <taxon>Flavobacteriia</taxon>
        <taxon>Flavobacteriales</taxon>
        <taxon>Flavobacteriaceae</taxon>
        <taxon>Flavobacterium</taxon>
    </lineage>
</organism>
<keyword evidence="18" id="KW-1185">Reference proteome</keyword>
<dbReference type="EMBL" id="SBKN01000001">
    <property type="protein sequence ID" value="RXR24528.1"/>
    <property type="molecule type" value="Genomic_DNA"/>
</dbReference>
<comment type="caution">
    <text evidence="17">The sequence shown here is derived from an EMBL/GenBank/DDBJ whole genome shotgun (WGS) entry which is preliminary data.</text>
</comment>
<comment type="similarity">
    <text evidence="15">Belongs to the ribF family.</text>
</comment>
<comment type="catalytic activity">
    <reaction evidence="13 15">
        <text>riboflavin + ATP = FMN + ADP + H(+)</text>
        <dbReference type="Rhea" id="RHEA:14357"/>
        <dbReference type="ChEBI" id="CHEBI:15378"/>
        <dbReference type="ChEBI" id="CHEBI:30616"/>
        <dbReference type="ChEBI" id="CHEBI:57986"/>
        <dbReference type="ChEBI" id="CHEBI:58210"/>
        <dbReference type="ChEBI" id="CHEBI:456216"/>
        <dbReference type="EC" id="2.7.1.26"/>
    </reaction>
</comment>
<keyword evidence="12" id="KW-0511">Multifunctional enzyme</keyword>
<dbReference type="NCBIfam" id="NF004160">
    <property type="entry name" value="PRK05627.1-3"/>
    <property type="match status" value="1"/>
</dbReference>
<dbReference type="EC" id="2.7.1.26" evidence="15"/>
<gene>
    <name evidence="17" type="ORF">EQG61_03520</name>
</gene>
<dbReference type="FunFam" id="3.40.50.620:FF:000021">
    <property type="entry name" value="Riboflavin biosynthesis protein"/>
    <property type="match status" value="1"/>
</dbReference>
<dbReference type="Pfam" id="PF01687">
    <property type="entry name" value="Flavokinase"/>
    <property type="match status" value="1"/>
</dbReference>
<sequence length="311" mass="35149">METFFNIAEFPTSKGTVVTLGTFDGVHLGHQKIIKKLTESAQKMELKSLVLTFHPHPRTVLQDSSSLQLLNSIEEKKVLLAHQNIDFLVIHPFDKEFSRLTAEEFVVNVLVKKFNVKKIIIGYDHRFGRNRTATIEDLIHFGAVHGFEVEQISAEEINEITISSTKIREALHRGKIKIANDYLGYNYTLNGTVVQGQQIGRTIGFPTANIAIETSEKLIPCNGVYIAFAHIDNKKCQGVMNIGNRPTVNGQSQSIEIHLFDFNTSIYGEKITLELIEYIRPEQKFEDLNTLKSQIAKDKQIAADYFLDAQS</sequence>
<dbReference type="InterPro" id="IPR002606">
    <property type="entry name" value="Riboflavin_kinase_bac"/>
</dbReference>
<evidence type="ECO:0000259" key="16">
    <source>
        <dbReference type="SMART" id="SM00904"/>
    </source>
</evidence>
<dbReference type="CDD" id="cd02064">
    <property type="entry name" value="FAD_synthetase_N"/>
    <property type="match status" value="1"/>
</dbReference>
<dbReference type="Proteomes" id="UP000289857">
    <property type="component" value="Unassembled WGS sequence"/>
</dbReference>
<dbReference type="PANTHER" id="PTHR22749:SF6">
    <property type="entry name" value="RIBOFLAVIN KINASE"/>
    <property type="match status" value="1"/>
</dbReference>
<dbReference type="RefSeq" id="WP_129460505.1">
    <property type="nucleotide sequence ID" value="NZ_SBKN01000001.1"/>
</dbReference>
<dbReference type="GO" id="GO:0006747">
    <property type="term" value="P:FAD biosynthetic process"/>
    <property type="evidence" value="ECO:0007669"/>
    <property type="project" value="UniProtKB-UniRule"/>
</dbReference>
<keyword evidence="10 15" id="KW-0274">FAD</keyword>
<reference evidence="18" key="1">
    <citation type="submission" date="2019-01" db="EMBL/GenBank/DDBJ databases">
        <title>Cytophagaceae bacterium strain CAR-16.</title>
        <authorList>
            <person name="Chen W.-M."/>
        </authorList>
    </citation>
    <scope>NUCLEOTIDE SEQUENCE [LARGE SCALE GENOMIC DNA]</scope>
    <source>
        <strain evidence="18">WWJ-16</strain>
    </source>
</reference>
<dbReference type="Gene3D" id="2.40.30.30">
    <property type="entry name" value="Riboflavin kinase-like"/>
    <property type="match status" value="1"/>
</dbReference>
<dbReference type="UniPathway" id="UPA00277">
    <property type="reaction ID" value="UER00407"/>
</dbReference>
<evidence type="ECO:0000313" key="18">
    <source>
        <dbReference type="Proteomes" id="UP000289857"/>
    </source>
</evidence>
<evidence type="ECO:0000256" key="4">
    <source>
        <dbReference type="ARBA" id="ARBA00022630"/>
    </source>
</evidence>
<dbReference type="Gene3D" id="3.40.50.620">
    <property type="entry name" value="HUPs"/>
    <property type="match status" value="1"/>
</dbReference>
<dbReference type="SMART" id="SM00904">
    <property type="entry name" value="Flavokinase"/>
    <property type="match status" value="1"/>
</dbReference>
<evidence type="ECO:0000256" key="6">
    <source>
        <dbReference type="ARBA" id="ARBA00022679"/>
    </source>
</evidence>
<dbReference type="Pfam" id="PF06574">
    <property type="entry name" value="FAD_syn"/>
    <property type="match status" value="1"/>
</dbReference>
<evidence type="ECO:0000256" key="14">
    <source>
        <dbReference type="ARBA" id="ARBA00049494"/>
    </source>
</evidence>
<keyword evidence="9 15" id="KW-0418">Kinase</keyword>
<keyword evidence="11 15" id="KW-0067">ATP-binding</keyword>
<evidence type="ECO:0000313" key="17">
    <source>
        <dbReference type="EMBL" id="RXR24528.1"/>
    </source>
</evidence>
<evidence type="ECO:0000256" key="1">
    <source>
        <dbReference type="ARBA" id="ARBA00002121"/>
    </source>
</evidence>
<dbReference type="NCBIfam" id="NF004162">
    <property type="entry name" value="PRK05627.1-5"/>
    <property type="match status" value="1"/>
</dbReference>
<evidence type="ECO:0000256" key="7">
    <source>
        <dbReference type="ARBA" id="ARBA00022695"/>
    </source>
</evidence>
<dbReference type="EC" id="2.7.7.2" evidence="15"/>
<evidence type="ECO:0000256" key="3">
    <source>
        <dbReference type="ARBA" id="ARBA00005201"/>
    </source>
</evidence>
<dbReference type="GO" id="GO:0003919">
    <property type="term" value="F:FMN adenylyltransferase activity"/>
    <property type="evidence" value="ECO:0007669"/>
    <property type="project" value="UniProtKB-UniRule"/>
</dbReference>
<accession>A0A4Q1KFI0</accession>
<dbReference type="GO" id="GO:0008531">
    <property type="term" value="F:riboflavin kinase activity"/>
    <property type="evidence" value="ECO:0007669"/>
    <property type="project" value="UniProtKB-UniRule"/>
</dbReference>
<keyword evidence="4 15" id="KW-0285">Flavoprotein</keyword>
<evidence type="ECO:0000256" key="9">
    <source>
        <dbReference type="ARBA" id="ARBA00022777"/>
    </source>
</evidence>
<evidence type="ECO:0000256" key="5">
    <source>
        <dbReference type="ARBA" id="ARBA00022643"/>
    </source>
</evidence>
<dbReference type="NCBIfam" id="TIGR00083">
    <property type="entry name" value="ribF"/>
    <property type="match status" value="1"/>
</dbReference>
<dbReference type="InterPro" id="IPR015864">
    <property type="entry name" value="FAD_synthase"/>
</dbReference>
<dbReference type="PANTHER" id="PTHR22749">
    <property type="entry name" value="RIBOFLAVIN KINASE/FMN ADENYLYLTRANSFERASE"/>
    <property type="match status" value="1"/>
</dbReference>
<proteinExistence type="inferred from homology"/>
<dbReference type="InterPro" id="IPR015865">
    <property type="entry name" value="Riboflavin_kinase_bac/euk"/>
</dbReference>
<dbReference type="GO" id="GO:0009231">
    <property type="term" value="P:riboflavin biosynthetic process"/>
    <property type="evidence" value="ECO:0007669"/>
    <property type="project" value="InterPro"/>
</dbReference>
<keyword evidence="7 15" id="KW-0548">Nucleotidyltransferase</keyword>
<name>A0A4Q1KFI0_9FLAO</name>
<evidence type="ECO:0000256" key="10">
    <source>
        <dbReference type="ARBA" id="ARBA00022827"/>
    </source>
</evidence>
<dbReference type="PIRSF" id="PIRSF004491">
    <property type="entry name" value="FAD_Synth"/>
    <property type="match status" value="1"/>
</dbReference>